<keyword evidence="2" id="KW-0813">Transport</keyword>
<feature type="transmembrane region" description="Helical" evidence="6">
    <location>
        <begin position="371"/>
        <end position="394"/>
    </location>
</feature>
<feature type="transmembrane region" description="Helical" evidence="6">
    <location>
        <begin position="406"/>
        <end position="425"/>
    </location>
</feature>
<dbReference type="Gene3D" id="1.20.1250.20">
    <property type="entry name" value="MFS general substrate transporter like domains"/>
    <property type="match status" value="2"/>
</dbReference>
<keyword evidence="3 6" id="KW-0812">Transmembrane</keyword>
<dbReference type="AlphaFoldDB" id="A0A7X1FUC5"/>
<feature type="domain" description="Major facilitator superfamily (MFS) profile" evidence="7">
    <location>
        <begin position="18"/>
        <end position="431"/>
    </location>
</feature>
<evidence type="ECO:0000256" key="3">
    <source>
        <dbReference type="ARBA" id="ARBA00022692"/>
    </source>
</evidence>
<proteinExistence type="predicted"/>
<sequence length="461" mass="48983">MNRDERPTVLDSAGSWYVLILLTTSYALAYVDRQLLNLLVDPVKRTLDISDTQFSFIQGFAFISAYIAAAPLFGRLVDVTNRRNILLGGVTVWSLCTALCGMADNFWELAIARFGVGVSEACVYPVAMSVIPELFSTRRLPRALSLFALGTQIGGGFSLLAGGAVITFAASVILLIPALSSLETWQLSFVLVGLPGLLLSAFLLSVREPPRMASATKKARPFTLRECAAKLHRSRAFYGRLYLYAACSGIVFLCIPAWYPTYLIRVFGMPAATVGWQVGAITLLFGGVGTLAGPWVAGMLTRRGYADGALRAACCAVVGSFSLCLAIPFAQTPIVALAIIGGIIFCCGLPTSLIAFSLQRVTPGAMRGMTASLYTLTVQVVGYGVGPTAVALVTEKVFGGPMMVGHSLQVVCSTAAFVGFCALITNLRHFRELLAEVESGVPAEPEAEPEAGVIRVVPAKA</sequence>
<name>A0A7X1FUC5_9SPHN</name>
<accession>A0A7X1FUC5</accession>
<reference evidence="8 9" key="1">
    <citation type="submission" date="2020-08" db="EMBL/GenBank/DDBJ databases">
        <title>The genome sequence of type strain Novosphingobium flavum NBRC 111647.</title>
        <authorList>
            <person name="Liu Y."/>
        </authorList>
    </citation>
    <scope>NUCLEOTIDE SEQUENCE [LARGE SCALE GENOMIC DNA]</scope>
    <source>
        <strain evidence="8 9">NBRC 111647</strain>
    </source>
</reference>
<dbReference type="InterPro" id="IPR011701">
    <property type="entry name" value="MFS"/>
</dbReference>
<dbReference type="InterPro" id="IPR036259">
    <property type="entry name" value="MFS_trans_sf"/>
</dbReference>
<dbReference type="EMBL" id="JACLAW010000015">
    <property type="protein sequence ID" value="MBC2667159.1"/>
    <property type="molecule type" value="Genomic_DNA"/>
</dbReference>
<dbReference type="PROSITE" id="PS50850">
    <property type="entry name" value="MFS"/>
    <property type="match status" value="1"/>
</dbReference>
<evidence type="ECO:0000256" key="5">
    <source>
        <dbReference type="ARBA" id="ARBA00023136"/>
    </source>
</evidence>
<evidence type="ECO:0000313" key="9">
    <source>
        <dbReference type="Proteomes" id="UP000566813"/>
    </source>
</evidence>
<feature type="transmembrane region" description="Helical" evidence="6">
    <location>
        <begin position="241"/>
        <end position="259"/>
    </location>
</feature>
<evidence type="ECO:0000313" key="8">
    <source>
        <dbReference type="EMBL" id="MBC2667159.1"/>
    </source>
</evidence>
<keyword evidence="4 6" id="KW-1133">Transmembrane helix</keyword>
<gene>
    <name evidence="8" type="ORF">H7F51_16690</name>
</gene>
<protein>
    <submittedName>
        <fullName evidence="8">MFS transporter</fullName>
    </submittedName>
</protein>
<keyword evidence="9" id="KW-1185">Reference proteome</keyword>
<dbReference type="InterPro" id="IPR044770">
    <property type="entry name" value="MFS_spinster-like"/>
</dbReference>
<evidence type="ECO:0000259" key="7">
    <source>
        <dbReference type="PROSITE" id="PS50850"/>
    </source>
</evidence>
<feature type="transmembrane region" description="Helical" evidence="6">
    <location>
        <begin position="85"/>
        <end position="104"/>
    </location>
</feature>
<dbReference type="InterPro" id="IPR020846">
    <property type="entry name" value="MFS_dom"/>
</dbReference>
<evidence type="ECO:0000256" key="1">
    <source>
        <dbReference type="ARBA" id="ARBA00004141"/>
    </source>
</evidence>
<dbReference type="GO" id="GO:0022857">
    <property type="term" value="F:transmembrane transporter activity"/>
    <property type="evidence" value="ECO:0007669"/>
    <property type="project" value="InterPro"/>
</dbReference>
<organism evidence="8 9">
    <name type="scientific">Novosphingobium flavum</name>
    <dbReference type="NCBI Taxonomy" id="1778672"/>
    <lineage>
        <taxon>Bacteria</taxon>
        <taxon>Pseudomonadati</taxon>
        <taxon>Pseudomonadota</taxon>
        <taxon>Alphaproteobacteria</taxon>
        <taxon>Sphingomonadales</taxon>
        <taxon>Sphingomonadaceae</taxon>
        <taxon>Novosphingobium</taxon>
    </lineage>
</organism>
<comment type="subcellular location">
    <subcellularLocation>
        <location evidence="1">Membrane</location>
        <topology evidence="1">Multi-pass membrane protein</topology>
    </subcellularLocation>
</comment>
<feature type="transmembrane region" description="Helical" evidence="6">
    <location>
        <begin position="54"/>
        <end position="73"/>
    </location>
</feature>
<evidence type="ECO:0000256" key="2">
    <source>
        <dbReference type="ARBA" id="ARBA00022448"/>
    </source>
</evidence>
<feature type="transmembrane region" description="Helical" evidence="6">
    <location>
        <begin position="156"/>
        <end position="179"/>
    </location>
</feature>
<feature type="transmembrane region" description="Helical" evidence="6">
    <location>
        <begin position="12"/>
        <end position="31"/>
    </location>
</feature>
<dbReference type="SUPFAM" id="SSF103473">
    <property type="entry name" value="MFS general substrate transporter"/>
    <property type="match status" value="1"/>
</dbReference>
<evidence type="ECO:0000256" key="4">
    <source>
        <dbReference type="ARBA" id="ARBA00022989"/>
    </source>
</evidence>
<dbReference type="RefSeq" id="WP_185665456.1">
    <property type="nucleotide sequence ID" value="NZ_JACLAW010000015.1"/>
</dbReference>
<feature type="transmembrane region" description="Helical" evidence="6">
    <location>
        <begin position="309"/>
        <end position="329"/>
    </location>
</feature>
<dbReference type="GO" id="GO:0016020">
    <property type="term" value="C:membrane"/>
    <property type="evidence" value="ECO:0007669"/>
    <property type="project" value="UniProtKB-SubCell"/>
</dbReference>
<evidence type="ECO:0000256" key="6">
    <source>
        <dbReference type="SAM" id="Phobius"/>
    </source>
</evidence>
<feature type="transmembrane region" description="Helical" evidence="6">
    <location>
        <begin position="274"/>
        <end position="297"/>
    </location>
</feature>
<dbReference type="Pfam" id="PF07690">
    <property type="entry name" value="MFS_1"/>
    <property type="match status" value="1"/>
</dbReference>
<dbReference type="PANTHER" id="PTHR23505">
    <property type="entry name" value="SPINSTER"/>
    <property type="match status" value="1"/>
</dbReference>
<feature type="transmembrane region" description="Helical" evidence="6">
    <location>
        <begin position="335"/>
        <end position="359"/>
    </location>
</feature>
<dbReference type="PANTHER" id="PTHR23505:SF79">
    <property type="entry name" value="PROTEIN SPINSTER"/>
    <property type="match status" value="1"/>
</dbReference>
<dbReference type="Proteomes" id="UP000566813">
    <property type="component" value="Unassembled WGS sequence"/>
</dbReference>
<feature type="transmembrane region" description="Helical" evidence="6">
    <location>
        <begin position="110"/>
        <end position="135"/>
    </location>
</feature>
<comment type="caution">
    <text evidence="8">The sequence shown here is derived from an EMBL/GenBank/DDBJ whole genome shotgun (WGS) entry which is preliminary data.</text>
</comment>
<keyword evidence="5 6" id="KW-0472">Membrane</keyword>
<feature type="transmembrane region" description="Helical" evidence="6">
    <location>
        <begin position="185"/>
        <end position="204"/>
    </location>
</feature>